<gene>
    <name evidence="2" type="ORF">LAZ67_8001863</name>
</gene>
<feature type="compositionally biased region" description="Basic residues" evidence="1">
    <location>
        <begin position="1"/>
        <end position="10"/>
    </location>
</feature>
<organism evidence="2 3">
    <name type="scientific">Cordylochernes scorpioides</name>
    <dbReference type="NCBI Taxonomy" id="51811"/>
    <lineage>
        <taxon>Eukaryota</taxon>
        <taxon>Metazoa</taxon>
        <taxon>Ecdysozoa</taxon>
        <taxon>Arthropoda</taxon>
        <taxon>Chelicerata</taxon>
        <taxon>Arachnida</taxon>
        <taxon>Pseudoscorpiones</taxon>
        <taxon>Cheliferoidea</taxon>
        <taxon>Chernetidae</taxon>
        <taxon>Cordylochernes</taxon>
    </lineage>
</organism>
<protein>
    <submittedName>
        <fullName evidence="2">Uncharacterized protein</fullName>
    </submittedName>
</protein>
<accession>A0ABY6KRA9</accession>
<proteinExistence type="predicted"/>
<sequence>MKQRQARKAKKENERENNPQKDAETPSIPNPAMSFESTGDVERDRKIRNILKNKYYILNPTLPSCCFLRKGLPSNSDVLSAVKGLNNPLLNLESFPEPFWSSFLSPLNHQGIKLVELVNGVCWG</sequence>
<evidence type="ECO:0000256" key="1">
    <source>
        <dbReference type="SAM" id="MobiDB-lite"/>
    </source>
</evidence>
<name>A0ABY6KRA9_9ARAC</name>
<feature type="compositionally biased region" description="Basic and acidic residues" evidence="1">
    <location>
        <begin position="11"/>
        <end position="24"/>
    </location>
</feature>
<evidence type="ECO:0000313" key="2">
    <source>
        <dbReference type="EMBL" id="UYV71139.1"/>
    </source>
</evidence>
<keyword evidence="3" id="KW-1185">Reference proteome</keyword>
<dbReference type="EMBL" id="CP092870">
    <property type="protein sequence ID" value="UYV71139.1"/>
    <property type="molecule type" value="Genomic_DNA"/>
</dbReference>
<reference evidence="2 3" key="1">
    <citation type="submission" date="2022-01" db="EMBL/GenBank/DDBJ databases">
        <title>A chromosomal length assembly of Cordylochernes scorpioides.</title>
        <authorList>
            <person name="Zeh D."/>
            <person name="Zeh J."/>
        </authorList>
    </citation>
    <scope>NUCLEOTIDE SEQUENCE [LARGE SCALE GENOMIC DNA]</scope>
    <source>
        <strain evidence="2">IN4F17</strain>
        <tissue evidence="2">Whole Body</tissue>
    </source>
</reference>
<feature type="region of interest" description="Disordered" evidence="1">
    <location>
        <begin position="1"/>
        <end position="41"/>
    </location>
</feature>
<evidence type="ECO:0000313" key="3">
    <source>
        <dbReference type="Proteomes" id="UP001235939"/>
    </source>
</evidence>
<dbReference type="Proteomes" id="UP001235939">
    <property type="component" value="Chromosome 08"/>
</dbReference>